<sequence length="273" mass="31649">METSPNIFSIRVICAEEQTNNCFLSFARCQPMLQLLYHVLLSRLRISKMPNRKQVKFFFDVISPYSYFGFEGITRHRTVWKTPIQMKPFFFAGVVRHTENPGLPLRVPIKEKYMHKDLLFSAQYWGIPFRLPKDYTNVMLNTSSIVPQRILVAAQLRDNALMEDVARALWHRFYAYGKPIFTKSQVAEVLRDLHVKNSDELLMMSDSAEVKNILRENTDEAIGNGCFGAPWMHITDNHGKVLQTVFGSDRLPQVADFLDEPFKGPMREKKQNA</sequence>
<proteinExistence type="predicted"/>
<dbReference type="InterPro" id="IPR051924">
    <property type="entry name" value="GST_Kappa/NadH"/>
</dbReference>
<dbReference type="GO" id="GO:0005777">
    <property type="term" value="C:peroxisome"/>
    <property type="evidence" value="ECO:0007669"/>
    <property type="project" value="TreeGrafter"/>
</dbReference>
<dbReference type="FunFam" id="3.40.30.10:FF:000325">
    <property type="entry name" value="Glutathione S-transferase kappa"/>
    <property type="match status" value="1"/>
</dbReference>
<dbReference type="SUPFAM" id="SSF52833">
    <property type="entry name" value="Thioredoxin-like"/>
    <property type="match status" value="1"/>
</dbReference>
<dbReference type="GO" id="GO:0004364">
    <property type="term" value="F:glutathione transferase activity"/>
    <property type="evidence" value="ECO:0007669"/>
    <property type="project" value="TreeGrafter"/>
</dbReference>
<dbReference type="STRING" id="1611254.A0A2G5U3B6"/>
<evidence type="ECO:0000313" key="2">
    <source>
        <dbReference type="EMBL" id="PIC33963.1"/>
    </source>
</evidence>
<dbReference type="Gene3D" id="3.40.30.10">
    <property type="entry name" value="Glutaredoxin"/>
    <property type="match status" value="1"/>
</dbReference>
<dbReference type="GO" id="GO:0004602">
    <property type="term" value="F:glutathione peroxidase activity"/>
    <property type="evidence" value="ECO:0007669"/>
    <property type="project" value="TreeGrafter"/>
</dbReference>
<comment type="caution">
    <text evidence="2">The sequence shown here is derived from an EMBL/GenBank/DDBJ whole genome shotgun (WGS) entry which is preliminary data.</text>
</comment>
<dbReference type="InterPro" id="IPR001853">
    <property type="entry name" value="DSBA-like_thioredoxin_dom"/>
</dbReference>
<gene>
    <name evidence="2" type="primary">Cni-gstk-2</name>
    <name evidence="2" type="synonym">Cnig_chr_IV.g13756</name>
    <name evidence="2" type="ORF">B9Z55_013756</name>
</gene>
<organism evidence="2 3">
    <name type="scientific">Caenorhabditis nigoni</name>
    <dbReference type="NCBI Taxonomy" id="1611254"/>
    <lineage>
        <taxon>Eukaryota</taxon>
        <taxon>Metazoa</taxon>
        <taxon>Ecdysozoa</taxon>
        <taxon>Nematoda</taxon>
        <taxon>Chromadorea</taxon>
        <taxon>Rhabditida</taxon>
        <taxon>Rhabditina</taxon>
        <taxon>Rhabditomorpha</taxon>
        <taxon>Rhabditoidea</taxon>
        <taxon>Rhabditidae</taxon>
        <taxon>Peloderinae</taxon>
        <taxon>Caenorhabditis</taxon>
    </lineage>
</organism>
<keyword evidence="3" id="KW-1185">Reference proteome</keyword>
<dbReference type="PANTHER" id="PTHR42943:SF2">
    <property type="entry name" value="GLUTATHIONE S-TRANSFERASE KAPPA 1"/>
    <property type="match status" value="1"/>
</dbReference>
<dbReference type="PANTHER" id="PTHR42943">
    <property type="entry name" value="GLUTATHIONE S-TRANSFERASE KAPPA"/>
    <property type="match status" value="1"/>
</dbReference>
<name>A0A2G5U3B6_9PELO</name>
<dbReference type="InterPro" id="IPR036249">
    <property type="entry name" value="Thioredoxin-like_sf"/>
</dbReference>
<feature type="domain" description="DSBA-like thioredoxin" evidence="1">
    <location>
        <begin position="54"/>
        <end position="258"/>
    </location>
</feature>
<evidence type="ECO:0000313" key="3">
    <source>
        <dbReference type="Proteomes" id="UP000230233"/>
    </source>
</evidence>
<dbReference type="Proteomes" id="UP000230233">
    <property type="component" value="Chromosome IV"/>
</dbReference>
<dbReference type="GO" id="GO:0006749">
    <property type="term" value="P:glutathione metabolic process"/>
    <property type="evidence" value="ECO:0007669"/>
    <property type="project" value="TreeGrafter"/>
</dbReference>
<protein>
    <recommendedName>
        <fullName evidence="1">DSBA-like thioredoxin domain-containing protein</fullName>
    </recommendedName>
</protein>
<accession>A0A2G5U3B6</accession>
<evidence type="ECO:0000259" key="1">
    <source>
        <dbReference type="Pfam" id="PF01323"/>
    </source>
</evidence>
<dbReference type="GO" id="GO:0005739">
    <property type="term" value="C:mitochondrion"/>
    <property type="evidence" value="ECO:0007669"/>
    <property type="project" value="TreeGrafter"/>
</dbReference>
<dbReference type="OrthoDB" id="4664297at2759"/>
<dbReference type="Pfam" id="PF01323">
    <property type="entry name" value="DSBA"/>
    <property type="match status" value="1"/>
</dbReference>
<dbReference type="AlphaFoldDB" id="A0A2G5U3B6"/>
<dbReference type="EMBL" id="PDUG01000004">
    <property type="protein sequence ID" value="PIC33963.1"/>
    <property type="molecule type" value="Genomic_DNA"/>
</dbReference>
<reference evidence="3" key="1">
    <citation type="submission" date="2017-10" db="EMBL/GenBank/DDBJ databases">
        <title>Rapid genome shrinkage in a self-fertile nematode reveals novel sperm competition proteins.</title>
        <authorList>
            <person name="Yin D."/>
            <person name="Schwarz E.M."/>
            <person name="Thomas C.G."/>
            <person name="Felde R.L."/>
            <person name="Korf I.F."/>
            <person name="Cutter A.D."/>
            <person name="Schartner C.M."/>
            <person name="Ralston E.J."/>
            <person name="Meyer B.J."/>
            <person name="Haag E.S."/>
        </authorList>
    </citation>
    <scope>NUCLEOTIDE SEQUENCE [LARGE SCALE GENOMIC DNA]</scope>
    <source>
        <strain evidence="3">JU1422</strain>
    </source>
</reference>